<comment type="similarity">
    <text evidence="2">Belongs to the class-V pyridoxal-phosphate-dependent aminotransferase family. Csd subfamily.</text>
</comment>
<evidence type="ECO:0000256" key="5">
    <source>
        <dbReference type="ARBA" id="ARBA00050776"/>
    </source>
</evidence>
<dbReference type="InterPro" id="IPR015421">
    <property type="entry name" value="PyrdxlP-dep_Trfase_major"/>
</dbReference>
<dbReference type="Gene3D" id="3.90.1150.10">
    <property type="entry name" value="Aspartate Aminotransferase, domain 1"/>
    <property type="match status" value="1"/>
</dbReference>
<feature type="domain" description="Aminotransferase class V" evidence="6">
    <location>
        <begin position="2"/>
        <end position="369"/>
    </location>
</feature>
<keyword evidence="4" id="KW-0663">Pyridoxal phosphate</keyword>
<dbReference type="NCBIfam" id="TIGR01977">
    <property type="entry name" value="am_tr_V_EF2568"/>
    <property type="match status" value="1"/>
</dbReference>
<protein>
    <recommendedName>
        <fullName evidence="3">cysteine desulfurase</fullName>
        <ecNumber evidence="3">2.8.1.7</ecNumber>
    </recommendedName>
</protein>
<dbReference type="Gene3D" id="3.40.640.10">
    <property type="entry name" value="Type I PLP-dependent aspartate aminotransferase-like (Major domain)"/>
    <property type="match status" value="1"/>
</dbReference>
<evidence type="ECO:0000259" key="6">
    <source>
        <dbReference type="Pfam" id="PF00266"/>
    </source>
</evidence>
<evidence type="ECO:0000256" key="2">
    <source>
        <dbReference type="ARBA" id="ARBA00010447"/>
    </source>
</evidence>
<accession>A0ABW2RGT3</accession>
<keyword evidence="7" id="KW-0808">Transferase</keyword>
<name>A0ABW2RGT3_9BACL</name>
<dbReference type="PANTHER" id="PTHR43586:SF4">
    <property type="entry name" value="ISOPENICILLIN N EPIMERASE"/>
    <property type="match status" value="1"/>
</dbReference>
<dbReference type="SUPFAM" id="SSF53383">
    <property type="entry name" value="PLP-dependent transferases"/>
    <property type="match status" value="1"/>
</dbReference>
<comment type="cofactor">
    <cofactor evidence="1">
        <name>pyridoxal 5'-phosphate</name>
        <dbReference type="ChEBI" id="CHEBI:597326"/>
    </cofactor>
</comment>
<evidence type="ECO:0000313" key="8">
    <source>
        <dbReference type="Proteomes" id="UP001596500"/>
    </source>
</evidence>
<dbReference type="EC" id="2.8.1.7" evidence="3"/>
<dbReference type="InterPro" id="IPR010969">
    <property type="entry name" value="Cys_dSase-rel_unknwn_funct"/>
</dbReference>
<dbReference type="PIRSF" id="PIRSF005572">
    <property type="entry name" value="NifS"/>
    <property type="match status" value="1"/>
</dbReference>
<dbReference type="RefSeq" id="WP_379863373.1">
    <property type="nucleotide sequence ID" value="NZ_JBHTBW010000006.1"/>
</dbReference>
<evidence type="ECO:0000256" key="1">
    <source>
        <dbReference type="ARBA" id="ARBA00001933"/>
    </source>
</evidence>
<dbReference type="PANTHER" id="PTHR43586">
    <property type="entry name" value="CYSTEINE DESULFURASE"/>
    <property type="match status" value="1"/>
</dbReference>
<proteinExistence type="inferred from homology"/>
<sequence length="381" mass="41086">MIYLDNAASTWPKPSEVAEATKAAIVDFGANPGRGGHRLARKAEQTIAETRAKLARLFGVRDPDRFLFCFHTTHATNLAIQGILSTGDHVIISGWEHNAVARPVTWLAQARGVEVSVVEPPESGESGDWLAVIKAAVTNRTKLLITIHGSNVTGEVLPIVDIGHFARERGITYMVDAAQTAGLLPFQLDEWPVDLVAFPGHKGLYGPQGTGGLYVAAGVSLRPLLFGGTGSRSEEVEQPMDWPGGFESGTPNTPGIAGLGAGLDFVLNTGIDQIYQHEMELARLLWEGLKAQEGVRLATEEMPPLPLFSFNLVGLDGQEVAMILDQHYDIAVRAGYHCAALKHRSLGTEAGAIRVSPGYFNTSSEMDAFLRAIAEIRQYLL</sequence>
<gene>
    <name evidence="7" type="ORF">ACFQNG_03110</name>
</gene>
<dbReference type="Pfam" id="PF00266">
    <property type="entry name" value="Aminotran_5"/>
    <property type="match status" value="1"/>
</dbReference>
<dbReference type="GO" id="GO:0008483">
    <property type="term" value="F:transaminase activity"/>
    <property type="evidence" value="ECO:0007669"/>
    <property type="project" value="UniProtKB-KW"/>
</dbReference>
<dbReference type="Proteomes" id="UP001596500">
    <property type="component" value="Unassembled WGS sequence"/>
</dbReference>
<keyword evidence="8" id="KW-1185">Reference proteome</keyword>
<comment type="catalytic activity">
    <reaction evidence="5">
        <text>(sulfur carrier)-H + L-cysteine = (sulfur carrier)-SH + L-alanine</text>
        <dbReference type="Rhea" id="RHEA:43892"/>
        <dbReference type="Rhea" id="RHEA-COMP:14737"/>
        <dbReference type="Rhea" id="RHEA-COMP:14739"/>
        <dbReference type="ChEBI" id="CHEBI:29917"/>
        <dbReference type="ChEBI" id="CHEBI:35235"/>
        <dbReference type="ChEBI" id="CHEBI:57972"/>
        <dbReference type="ChEBI" id="CHEBI:64428"/>
        <dbReference type="EC" id="2.8.1.7"/>
    </reaction>
</comment>
<reference evidence="8" key="1">
    <citation type="journal article" date="2019" name="Int. J. Syst. Evol. Microbiol.">
        <title>The Global Catalogue of Microorganisms (GCM) 10K type strain sequencing project: providing services to taxonomists for standard genome sequencing and annotation.</title>
        <authorList>
            <consortium name="The Broad Institute Genomics Platform"/>
            <consortium name="The Broad Institute Genome Sequencing Center for Infectious Disease"/>
            <person name="Wu L."/>
            <person name="Ma J."/>
        </authorList>
    </citation>
    <scope>NUCLEOTIDE SEQUENCE [LARGE SCALE GENOMIC DNA]</scope>
    <source>
        <strain evidence="8">CGMCC 1.12942</strain>
    </source>
</reference>
<dbReference type="InterPro" id="IPR000192">
    <property type="entry name" value="Aminotrans_V_dom"/>
</dbReference>
<dbReference type="InterPro" id="IPR016454">
    <property type="entry name" value="Cysteine_dSase"/>
</dbReference>
<evidence type="ECO:0000256" key="3">
    <source>
        <dbReference type="ARBA" id="ARBA00012239"/>
    </source>
</evidence>
<comment type="caution">
    <text evidence="7">The sequence shown here is derived from an EMBL/GenBank/DDBJ whole genome shotgun (WGS) entry which is preliminary data.</text>
</comment>
<keyword evidence="7" id="KW-0032">Aminotransferase</keyword>
<organism evidence="7 8">
    <name type="scientific">Laceyella putida</name>
    <dbReference type="NCBI Taxonomy" id="110101"/>
    <lineage>
        <taxon>Bacteria</taxon>
        <taxon>Bacillati</taxon>
        <taxon>Bacillota</taxon>
        <taxon>Bacilli</taxon>
        <taxon>Bacillales</taxon>
        <taxon>Thermoactinomycetaceae</taxon>
        <taxon>Laceyella</taxon>
    </lineage>
</organism>
<dbReference type="EMBL" id="JBHTBW010000006">
    <property type="protein sequence ID" value="MFC7440156.1"/>
    <property type="molecule type" value="Genomic_DNA"/>
</dbReference>
<dbReference type="InterPro" id="IPR015424">
    <property type="entry name" value="PyrdxlP-dep_Trfase"/>
</dbReference>
<evidence type="ECO:0000313" key="7">
    <source>
        <dbReference type="EMBL" id="MFC7440156.1"/>
    </source>
</evidence>
<evidence type="ECO:0000256" key="4">
    <source>
        <dbReference type="ARBA" id="ARBA00022898"/>
    </source>
</evidence>
<dbReference type="InterPro" id="IPR015422">
    <property type="entry name" value="PyrdxlP-dep_Trfase_small"/>
</dbReference>